<protein>
    <submittedName>
        <fullName evidence="2">Methyltransferase domain-containing protein</fullName>
    </submittedName>
</protein>
<organism evidence="2 3">
    <name type="scientific">Sediminicoccus rosea</name>
    <dbReference type="NCBI Taxonomy" id="1225128"/>
    <lineage>
        <taxon>Bacteria</taxon>
        <taxon>Pseudomonadati</taxon>
        <taxon>Pseudomonadota</taxon>
        <taxon>Alphaproteobacteria</taxon>
        <taxon>Acetobacterales</taxon>
        <taxon>Roseomonadaceae</taxon>
        <taxon>Sediminicoccus</taxon>
    </lineage>
</organism>
<evidence type="ECO:0000259" key="1">
    <source>
        <dbReference type="Pfam" id="PF08241"/>
    </source>
</evidence>
<keyword evidence="3" id="KW-1185">Reference proteome</keyword>
<dbReference type="SUPFAM" id="SSF53335">
    <property type="entry name" value="S-adenosyl-L-methionine-dependent methyltransferases"/>
    <property type="match status" value="1"/>
</dbReference>
<dbReference type="Gene3D" id="3.40.50.150">
    <property type="entry name" value="Vaccinia Virus protein VP39"/>
    <property type="match status" value="1"/>
</dbReference>
<sequence>MSGEVHGLAEFYRAPLGQVAARLLRGRLFAFWPELKGLDLLGLGWAEPYMGLWPSEVGRRIAFAPEGLGPLPGAAQVQDRQLPLPDRCLDRIILVHALEASEGAHPLLRECWRVLRDDGRLLVIVPNRLGSWSLFDHTPFGQGRPYSRGQLEGLLRRHLFAVTRRDSALFVPPLPWSFALRGARLWDRIGRNTLPRLGGVTLIEAEKDLFAAMPAGAPAIGRRVVAELPAGYARRASSAGDE</sequence>
<dbReference type="InterPro" id="IPR013216">
    <property type="entry name" value="Methyltransf_11"/>
</dbReference>
<proteinExistence type="predicted"/>
<gene>
    <name evidence="2" type="ORF">R9Z33_05420</name>
</gene>
<dbReference type="EMBL" id="CP137852">
    <property type="protein sequence ID" value="WPB86309.1"/>
    <property type="molecule type" value="Genomic_DNA"/>
</dbReference>
<keyword evidence="2" id="KW-0808">Transferase</keyword>
<name>A0ABZ0PKP5_9PROT</name>
<evidence type="ECO:0000313" key="2">
    <source>
        <dbReference type="EMBL" id="WPB86309.1"/>
    </source>
</evidence>
<dbReference type="Proteomes" id="UP001305521">
    <property type="component" value="Chromosome"/>
</dbReference>
<reference evidence="2 3" key="1">
    <citation type="submission" date="2023-11" db="EMBL/GenBank/DDBJ databases">
        <title>Arctic aerobic anoxygenic photoheterotroph Sediminicoccus rosea KRV36 adapts its photosynthesis to long days of polar summer.</title>
        <authorList>
            <person name="Tomasch J."/>
            <person name="Kopejtka K."/>
            <person name="Bily T."/>
            <person name="Gardiner A.T."/>
            <person name="Gardian Z."/>
            <person name="Shivaramu S."/>
            <person name="Koblizek M."/>
            <person name="Engelhardt F."/>
            <person name="Kaftan D."/>
        </authorList>
    </citation>
    <scope>NUCLEOTIDE SEQUENCE [LARGE SCALE GENOMIC DNA]</scope>
    <source>
        <strain evidence="2 3">R-30</strain>
    </source>
</reference>
<dbReference type="RefSeq" id="WP_318650282.1">
    <property type="nucleotide sequence ID" value="NZ_CP137852.1"/>
</dbReference>
<accession>A0ABZ0PKP5</accession>
<dbReference type="InterPro" id="IPR029063">
    <property type="entry name" value="SAM-dependent_MTases_sf"/>
</dbReference>
<dbReference type="Pfam" id="PF08241">
    <property type="entry name" value="Methyltransf_11"/>
    <property type="match status" value="1"/>
</dbReference>
<keyword evidence="2" id="KW-0489">Methyltransferase</keyword>
<dbReference type="GO" id="GO:0008168">
    <property type="term" value="F:methyltransferase activity"/>
    <property type="evidence" value="ECO:0007669"/>
    <property type="project" value="UniProtKB-KW"/>
</dbReference>
<feature type="domain" description="Methyltransferase type 11" evidence="1">
    <location>
        <begin position="80"/>
        <end position="123"/>
    </location>
</feature>
<dbReference type="GO" id="GO:0032259">
    <property type="term" value="P:methylation"/>
    <property type="evidence" value="ECO:0007669"/>
    <property type="project" value="UniProtKB-KW"/>
</dbReference>
<evidence type="ECO:0000313" key="3">
    <source>
        <dbReference type="Proteomes" id="UP001305521"/>
    </source>
</evidence>